<organism evidence="5 6">
    <name type="scientific">Circinella minor</name>
    <dbReference type="NCBI Taxonomy" id="1195481"/>
    <lineage>
        <taxon>Eukaryota</taxon>
        <taxon>Fungi</taxon>
        <taxon>Fungi incertae sedis</taxon>
        <taxon>Mucoromycota</taxon>
        <taxon>Mucoromycotina</taxon>
        <taxon>Mucoromycetes</taxon>
        <taxon>Mucorales</taxon>
        <taxon>Lichtheimiaceae</taxon>
        <taxon>Circinella</taxon>
    </lineage>
</organism>
<comment type="similarity">
    <text evidence="1">Belongs to the ThrE exporter (TC 2.A.79) family.</text>
</comment>
<dbReference type="InterPro" id="IPR011107">
    <property type="entry name" value="PPI_Ypi1"/>
</dbReference>
<evidence type="ECO:0000256" key="3">
    <source>
        <dbReference type="SAM" id="Phobius"/>
    </source>
</evidence>
<dbReference type="PANTHER" id="PTHR31082">
    <property type="entry name" value="PHEROMONE-REGULATED MEMBRANE PROTEIN 10"/>
    <property type="match status" value="1"/>
</dbReference>
<evidence type="ECO:0000256" key="1">
    <source>
        <dbReference type="ARBA" id="ARBA00034125"/>
    </source>
</evidence>
<protein>
    <recommendedName>
        <fullName evidence="4">Threonine/serine exporter-like N-terminal domain-containing protein</fullName>
    </recommendedName>
</protein>
<evidence type="ECO:0000259" key="4">
    <source>
        <dbReference type="Pfam" id="PF06738"/>
    </source>
</evidence>
<dbReference type="OrthoDB" id="413008at2759"/>
<dbReference type="Pfam" id="PF07491">
    <property type="entry name" value="PPI_Ypi1"/>
    <property type="match status" value="1"/>
</dbReference>
<feature type="region of interest" description="Disordered" evidence="2">
    <location>
        <begin position="1"/>
        <end position="199"/>
    </location>
</feature>
<comment type="caution">
    <text evidence="5">The sequence shown here is derived from an EMBL/GenBank/DDBJ whole genome shotgun (WGS) entry which is preliminary data.</text>
</comment>
<feature type="compositionally biased region" description="Polar residues" evidence="2">
    <location>
        <begin position="8"/>
        <end position="37"/>
    </location>
</feature>
<dbReference type="PANTHER" id="PTHR31082:SF4">
    <property type="entry name" value="PHEROMONE-REGULATED MEMBRANE PROTEIN 10"/>
    <property type="match status" value="1"/>
</dbReference>
<keyword evidence="3" id="KW-0812">Transmembrane</keyword>
<feature type="transmembrane region" description="Helical" evidence="3">
    <location>
        <begin position="527"/>
        <end position="554"/>
    </location>
</feature>
<evidence type="ECO:0000256" key="2">
    <source>
        <dbReference type="SAM" id="MobiDB-lite"/>
    </source>
</evidence>
<gene>
    <name evidence="5" type="ORF">INT45_000201</name>
</gene>
<sequence length="868" mass="96542">MEGEQQRTIHPPTQTRMGGGSTSNPSHGSRTLTVNEIQDQDDRDNESSNEDEVGVLRLRGDMSARRPRAIQWDESVIDNEHMNKKKSKICCIYHKPREVGESSSESESDSDSSSSSSDSDSGKHGDHCNHRHSKNKKKRRNPREASPNAYERQPVYNKEVSSSKSNYTTTTTRVLPDLLHYGNNQHSNKQQKKKKNTRSKSMFEWVYGSTTNNIRNNSHQCISIPKNDDNEEDDGYYNENRQRSIHSYYCPLIKESLTEVLSSSESTTSTIRDATVIVDDNNNNSNNNNSNNGVSYSQVFLVKFAKALVISGAPSHRLDHCVHLLTQKLDLKAQIGYVPGYLIVSFGDPESLGCTAQLVTVNAGLDLNRFSQTYQLFESILCDDIDVQEAINALDNIARTPPLYSWWLTWIGYGIASSASMPLFFQGGLVDMAFGFMWGLIIAGGVVHLSNKVTRFASIFDVVMSAVIGFISAVVASRLSITTCFYSLSIGGVVTLLPGYATLTALLEIGTGAAVASGTLKLTTTLFYSLLIGFGLAMGSSIHQLLFPSLALVPSDDICDRNLSRFYDMLFVPLFAAGQLIILRARWQKYPIMLTLAALSHTLHRICLSHFVVYPHIATVLASLAVALGANLYSRLTPTVGFMDMMMGLLFLVPGSVGVSSSLDCFGQALQTSDPMTEMSIFLNAGQQGLIFSSHIMVIAVSVSVGLVLAAMLLYPIRKILDSSGFNGTNKQAVESTKLAPDTVADDSVKILICHWHVLRAWKKVLTKLIAKTSDPSNTLKEKREMREAALSLMMNMMRAETPVDFHLEHENFETWCIDVDEEWDGPELYQCFESEFLRKREKWSQSWRNHLMILVAYHIIVVVKNYG</sequence>
<evidence type="ECO:0000313" key="5">
    <source>
        <dbReference type="EMBL" id="KAG2221288.1"/>
    </source>
</evidence>
<name>A0A8H7VLW8_9FUNG</name>
<feature type="transmembrane region" description="Helical" evidence="3">
    <location>
        <begin position="645"/>
        <end position="670"/>
    </location>
</feature>
<keyword evidence="3" id="KW-0472">Membrane</keyword>
<dbReference type="EMBL" id="JAEPRB010000113">
    <property type="protein sequence ID" value="KAG2221288.1"/>
    <property type="molecule type" value="Genomic_DNA"/>
</dbReference>
<keyword evidence="6" id="KW-1185">Reference proteome</keyword>
<accession>A0A8H7VLW8</accession>
<feature type="transmembrane region" description="Helical" evidence="3">
    <location>
        <begin position="456"/>
        <end position="476"/>
    </location>
</feature>
<dbReference type="InterPro" id="IPR051361">
    <property type="entry name" value="ThrE/Ser_Exporter"/>
</dbReference>
<dbReference type="InterPro" id="IPR010619">
    <property type="entry name" value="ThrE-like_N"/>
</dbReference>
<dbReference type="Pfam" id="PF06738">
    <property type="entry name" value="ThrE"/>
    <property type="match status" value="1"/>
</dbReference>
<feature type="domain" description="Threonine/serine exporter-like N-terminal" evidence="4">
    <location>
        <begin position="300"/>
        <end position="542"/>
    </location>
</feature>
<proteinExistence type="inferred from homology"/>
<dbReference type="Proteomes" id="UP000646827">
    <property type="component" value="Unassembled WGS sequence"/>
</dbReference>
<reference evidence="5 6" key="1">
    <citation type="submission" date="2020-12" db="EMBL/GenBank/DDBJ databases">
        <title>Metabolic potential, ecology and presence of endohyphal bacteria is reflected in genomic diversity of Mucoromycotina.</title>
        <authorList>
            <person name="Muszewska A."/>
            <person name="Okrasinska A."/>
            <person name="Steczkiewicz K."/>
            <person name="Drgas O."/>
            <person name="Orlowska M."/>
            <person name="Perlinska-Lenart U."/>
            <person name="Aleksandrzak-Piekarczyk T."/>
            <person name="Szatraj K."/>
            <person name="Zielenkiewicz U."/>
            <person name="Pilsyk S."/>
            <person name="Malc E."/>
            <person name="Mieczkowski P."/>
            <person name="Kruszewska J.S."/>
            <person name="Biernat P."/>
            <person name="Pawlowska J."/>
        </authorList>
    </citation>
    <scope>NUCLEOTIDE SEQUENCE [LARGE SCALE GENOMIC DNA]</scope>
    <source>
        <strain evidence="5 6">CBS 142.35</strain>
    </source>
</reference>
<feature type="transmembrane region" description="Helical" evidence="3">
    <location>
        <begin position="483"/>
        <end position="507"/>
    </location>
</feature>
<dbReference type="AlphaFoldDB" id="A0A8H7VLW8"/>
<feature type="transmembrane region" description="Helical" evidence="3">
    <location>
        <begin position="432"/>
        <end position="450"/>
    </location>
</feature>
<feature type="transmembrane region" description="Helical" evidence="3">
    <location>
        <begin position="690"/>
        <end position="715"/>
    </location>
</feature>
<evidence type="ECO:0000313" key="6">
    <source>
        <dbReference type="Proteomes" id="UP000646827"/>
    </source>
</evidence>
<feature type="region of interest" description="Disordered" evidence="2">
    <location>
        <begin position="216"/>
        <end position="237"/>
    </location>
</feature>
<dbReference type="GO" id="GO:0004865">
    <property type="term" value="F:protein serine/threonine phosphatase inhibitor activity"/>
    <property type="evidence" value="ECO:0007669"/>
    <property type="project" value="InterPro"/>
</dbReference>
<dbReference type="GO" id="GO:0022857">
    <property type="term" value="F:transmembrane transporter activity"/>
    <property type="evidence" value="ECO:0007669"/>
    <property type="project" value="InterPro"/>
</dbReference>
<feature type="transmembrane region" description="Helical" evidence="3">
    <location>
        <begin position="566"/>
        <end position="587"/>
    </location>
</feature>
<feature type="compositionally biased region" description="Basic residues" evidence="2">
    <location>
        <begin position="189"/>
        <end position="198"/>
    </location>
</feature>
<feature type="compositionally biased region" description="Acidic residues" evidence="2">
    <location>
        <begin position="38"/>
        <end position="53"/>
    </location>
</feature>
<keyword evidence="3" id="KW-1133">Transmembrane helix</keyword>
<feature type="compositionally biased region" description="Basic residues" evidence="2">
    <location>
        <begin position="129"/>
        <end position="141"/>
    </location>
</feature>
<feature type="transmembrane region" description="Helical" evidence="3">
    <location>
        <begin position="613"/>
        <end position="633"/>
    </location>
</feature>